<organism evidence="2 3">
    <name type="scientific">Tetraodon nigroviridis</name>
    <name type="common">Spotted green pufferfish</name>
    <name type="synonym">Chelonodon nigroviridis</name>
    <dbReference type="NCBI Taxonomy" id="99883"/>
    <lineage>
        <taxon>Eukaryota</taxon>
        <taxon>Metazoa</taxon>
        <taxon>Chordata</taxon>
        <taxon>Craniata</taxon>
        <taxon>Vertebrata</taxon>
        <taxon>Euteleostomi</taxon>
        <taxon>Actinopterygii</taxon>
        <taxon>Neopterygii</taxon>
        <taxon>Teleostei</taxon>
        <taxon>Neoteleostei</taxon>
        <taxon>Acanthomorphata</taxon>
        <taxon>Eupercaria</taxon>
        <taxon>Tetraodontiformes</taxon>
        <taxon>Tetradontoidea</taxon>
        <taxon>Tetraodontidae</taxon>
        <taxon>Tetraodon</taxon>
    </lineage>
</organism>
<sequence>SFPCCKPLPVDKTGTTTTEETPGDAPLAPKPTETDKRRPHKHDRQKHEDETEKKEERKQHRRLAEGQLETAGTPREKKLVQSSVPGDAESPAGDRAAWSQSSTEGISAPSSQSQTPQRSSNKDVESETVRVDDHISLLDNLCGPRDSPSGRLWGQLVPLTETCVRFSPPQPGVSSSWPTGQLALGPTSRTVVAFSEVK</sequence>
<dbReference type="Ensembl" id="ENSTNIT00000000909.1">
    <property type="protein sequence ID" value="ENSTNIP00000000594.1"/>
    <property type="gene ID" value="ENSTNIG00000000910.1"/>
</dbReference>
<keyword evidence="3" id="KW-1185">Reference proteome</keyword>
<proteinExistence type="predicted"/>
<feature type="compositionally biased region" description="Low complexity" evidence="1">
    <location>
        <begin position="107"/>
        <end position="119"/>
    </location>
</feature>
<reference evidence="3" key="1">
    <citation type="journal article" date="2004" name="Nature">
        <title>Genome duplication in the teleost fish Tetraodon nigroviridis reveals the early vertebrate proto-karyotype.</title>
        <authorList>
            <person name="Jaillon O."/>
            <person name="Aury J.-M."/>
            <person name="Brunet F."/>
            <person name="Petit J.-L."/>
            <person name="Stange-Thomann N."/>
            <person name="Mauceli E."/>
            <person name="Bouneau L."/>
            <person name="Fischer C."/>
            <person name="Ozouf-Costaz C."/>
            <person name="Bernot A."/>
            <person name="Nicaud S."/>
            <person name="Jaffe D."/>
            <person name="Fisher S."/>
            <person name="Lutfalla G."/>
            <person name="Dossat C."/>
            <person name="Segurens B."/>
            <person name="Dasilva C."/>
            <person name="Salanoubat M."/>
            <person name="Levy M."/>
            <person name="Boudet N."/>
            <person name="Castellano S."/>
            <person name="Anthouard V."/>
            <person name="Jubin C."/>
            <person name="Castelli V."/>
            <person name="Katinka M."/>
            <person name="Vacherie B."/>
            <person name="Biemont C."/>
            <person name="Skalli Z."/>
            <person name="Cattolico L."/>
            <person name="Poulain J."/>
            <person name="De Berardinis V."/>
            <person name="Cruaud C."/>
            <person name="Duprat S."/>
            <person name="Brottier P."/>
            <person name="Coutanceau J.-P."/>
            <person name="Gouzy J."/>
            <person name="Parra G."/>
            <person name="Lardier G."/>
            <person name="Chapple C."/>
            <person name="McKernan K.J."/>
            <person name="McEwan P."/>
            <person name="Bosak S."/>
            <person name="Kellis M."/>
            <person name="Volff J.-N."/>
            <person name="Guigo R."/>
            <person name="Zody M.C."/>
            <person name="Mesirov J."/>
            <person name="Lindblad-Toh K."/>
            <person name="Birren B."/>
            <person name="Nusbaum C."/>
            <person name="Kahn D."/>
            <person name="Robinson-Rechavi M."/>
            <person name="Laudet V."/>
            <person name="Schachter V."/>
            <person name="Quetier F."/>
            <person name="Saurin W."/>
            <person name="Scarpelli C."/>
            <person name="Wincker P."/>
            <person name="Lander E.S."/>
            <person name="Weissenbach J."/>
            <person name="Roest Crollius H."/>
        </authorList>
    </citation>
    <scope>NUCLEOTIDE SEQUENCE [LARGE SCALE GENOMIC DNA]</scope>
</reference>
<reference evidence="2" key="3">
    <citation type="submission" date="2025-09" db="UniProtKB">
        <authorList>
            <consortium name="Ensembl"/>
        </authorList>
    </citation>
    <scope>IDENTIFICATION</scope>
</reference>
<dbReference type="Proteomes" id="UP000007303">
    <property type="component" value="Unassembled WGS sequence"/>
</dbReference>
<dbReference type="HOGENOM" id="CLU_1381001_0_0_1"/>
<dbReference type="InParanoid" id="H3BX81"/>
<protein>
    <submittedName>
        <fullName evidence="2">Uncharacterized protein</fullName>
    </submittedName>
</protein>
<dbReference type="AlphaFoldDB" id="H3BX81"/>
<feature type="region of interest" description="Disordered" evidence="1">
    <location>
        <begin position="1"/>
        <end position="131"/>
    </location>
</feature>
<name>H3BX81_TETNG</name>
<reference evidence="2" key="2">
    <citation type="submission" date="2025-08" db="UniProtKB">
        <authorList>
            <consortium name="Ensembl"/>
        </authorList>
    </citation>
    <scope>IDENTIFICATION</scope>
</reference>
<evidence type="ECO:0000313" key="2">
    <source>
        <dbReference type="Ensembl" id="ENSTNIP00000000594.1"/>
    </source>
</evidence>
<evidence type="ECO:0000256" key="1">
    <source>
        <dbReference type="SAM" id="MobiDB-lite"/>
    </source>
</evidence>
<evidence type="ECO:0000313" key="3">
    <source>
        <dbReference type="Proteomes" id="UP000007303"/>
    </source>
</evidence>
<accession>H3BX81</accession>
<feature type="compositionally biased region" description="Basic and acidic residues" evidence="1">
    <location>
        <begin position="45"/>
        <end position="64"/>
    </location>
</feature>
<feature type="compositionally biased region" description="Basic and acidic residues" evidence="1">
    <location>
        <begin position="120"/>
        <end position="131"/>
    </location>
</feature>